<name>A0ABQ4F054_9ACTN</name>
<feature type="transmembrane region" description="Helical" evidence="2">
    <location>
        <begin position="168"/>
        <end position="186"/>
    </location>
</feature>
<feature type="transmembrane region" description="Helical" evidence="2">
    <location>
        <begin position="600"/>
        <end position="624"/>
    </location>
</feature>
<dbReference type="Proteomes" id="UP000621500">
    <property type="component" value="Unassembled WGS sequence"/>
</dbReference>
<keyword evidence="2" id="KW-0812">Transmembrane</keyword>
<feature type="transmembrane region" description="Helical" evidence="2">
    <location>
        <begin position="145"/>
        <end position="162"/>
    </location>
</feature>
<dbReference type="InterPro" id="IPR038765">
    <property type="entry name" value="Papain-like_cys_pep_sf"/>
</dbReference>
<feature type="transmembrane region" description="Helical" evidence="2">
    <location>
        <begin position="33"/>
        <end position="51"/>
    </location>
</feature>
<gene>
    <name evidence="4" type="ORF">Pma05_68680</name>
</gene>
<organism evidence="4 5">
    <name type="scientific">Plantactinospora mayteni</name>
    <dbReference type="NCBI Taxonomy" id="566021"/>
    <lineage>
        <taxon>Bacteria</taxon>
        <taxon>Bacillati</taxon>
        <taxon>Actinomycetota</taxon>
        <taxon>Actinomycetes</taxon>
        <taxon>Micromonosporales</taxon>
        <taxon>Micromonosporaceae</taxon>
        <taxon>Plantactinospora</taxon>
    </lineage>
</organism>
<protein>
    <recommendedName>
        <fullName evidence="3">Transglutaminase-like domain-containing protein</fullName>
    </recommendedName>
</protein>
<feature type="region of interest" description="Disordered" evidence="1">
    <location>
        <begin position="189"/>
        <end position="210"/>
    </location>
</feature>
<reference evidence="4 5" key="1">
    <citation type="submission" date="2021-01" db="EMBL/GenBank/DDBJ databases">
        <title>Whole genome shotgun sequence of Plantactinospora mayteni NBRC 109088.</title>
        <authorList>
            <person name="Komaki H."/>
            <person name="Tamura T."/>
        </authorList>
    </citation>
    <scope>NUCLEOTIDE SEQUENCE [LARGE SCALE GENOMIC DNA]</scope>
    <source>
        <strain evidence="4 5">NBRC 109088</strain>
    </source>
</reference>
<keyword evidence="2" id="KW-1133">Transmembrane helix</keyword>
<dbReference type="PANTHER" id="PTHR42736">
    <property type="entry name" value="PROTEIN-GLUTAMINE GAMMA-GLUTAMYLTRANSFERASE"/>
    <property type="match status" value="1"/>
</dbReference>
<sequence length="741" mass="77087">MSPLPRAVPATCVVLTAVVVGMLFAPVFGVSALLFPIGVPALAVLLATLACARRKALLPWRPLLLAVVGLLAVVETVLRSTTVAGLPTGRTLRALAAGFTDSWQLALQSTWPARPDPELLLFVPLLVVLAGVLGVELLDRLGSPLLALAPSFAVALLSQFYAPLPPGPAVAAALGYAALGGVLLATSGGTESDRAGPPRSGPRPVRSAGHRRGGRVVAAWGAAAALLPRIVPAVALAGVAVMLAGLLPPTVPPRYSLGADRTAPLAETRVASPLDEIAYRLAHPGTAVFRVSGGEGVDRWPLVVLEGFDGVNWHPGGRYRRLGIELRPGPAVTVPVRARSAEIDAYAAGAGPWLPSQTWPAGVRDVDPLVEEDHGTLLLPGSDGAARYTLSWWQPAVDAEALASAAIDPLAPGGLGGVGPVPSGVAELAERATGGLRPSFQSALVLERFLRENYRLATGQDLPTGHSWPQLADFLLQARRGTTEQFAAAYVALARIRGIPARLVVGFRAPTSPDPDGRYTVRNGDVLAWPEVAVRGIGWVPLDPAGVSSAAGAASGAGLSAAAAQVRAQLPAPEELRDPSVALQQAAVERPDSGGLPGTAAWRLLLAAPVVLLAVWIVGVPAATAGRAWRRRRRPGTGAVVGAWEEVRDRLRAHGVLMSAGMTVRDLATSATAVADRSTVTAIRELAAIVDRALWAPAAPGERDGRQAWAAVRAVRRGLARRGWRARLRALLDPRALLPPR</sequence>
<feature type="transmembrane region" description="Helical" evidence="2">
    <location>
        <begin position="119"/>
        <end position="138"/>
    </location>
</feature>
<dbReference type="Pfam" id="PF01841">
    <property type="entry name" value="Transglut_core"/>
    <property type="match status" value="1"/>
</dbReference>
<feature type="domain" description="Transglutaminase-like" evidence="3">
    <location>
        <begin position="475"/>
        <end position="546"/>
    </location>
</feature>
<dbReference type="RefSeq" id="WP_203861621.1">
    <property type="nucleotide sequence ID" value="NZ_BAAAZQ010000022.1"/>
</dbReference>
<dbReference type="EMBL" id="BONX01000052">
    <property type="protein sequence ID" value="GIH00296.1"/>
    <property type="molecule type" value="Genomic_DNA"/>
</dbReference>
<evidence type="ECO:0000256" key="1">
    <source>
        <dbReference type="SAM" id="MobiDB-lite"/>
    </source>
</evidence>
<evidence type="ECO:0000313" key="5">
    <source>
        <dbReference type="Proteomes" id="UP000621500"/>
    </source>
</evidence>
<dbReference type="SMART" id="SM00460">
    <property type="entry name" value="TGc"/>
    <property type="match status" value="1"/>
</dbReference>
<dbReference type="InterPro" id="IPR002931">
    <property type="entry name" value="Transglutaminase-like"/>
</dbReference>
<keyword evidence="2" id="KW-0472">Membrane</keyword>
<evidence type="ECO:0000259" key="3">
    <source>
        <dbReference type="SMART" id="SM00460"/>
    </source>
</evidence>
<feature type="transmembrane region" description="Helical" evidence="2">
    <location>
        <begin position="216"/>
        <end position="247"/>
    </location>
</feature>
<feature type="transmembrane region" description="Helical" evidence="2">
    <location>
        <begin position="7"/>
        <end position="27"/>
    </location>
</feature>
<dbReference type="InterPro" id="IPR052901">
    <property type="entry name" value="Bact_TGase-like"/>
</dbReference>
<dbReference type="Gene3D" id="3.10.620.30">
    <property type="match status" value="1"/>
</dbReference>
<evidence type="ECO:0000256" key="2">
    <source>
        <dbReference type="SAM" id="Phobius"/>
    </source>
</evidence>
<feature type="compositionally biased region" description="Low complexity" evidence="1">
    <location>
        <begin position="197"/>
        <end position="207"/>
    </location>
</feature>
<feature type="transmembrane region" description="Helical" evidence="2">
    <location>
        <begin position="63"/>
        <end position="86"/>
    </location>
</feature>
<dbReference type="SUPFAM" id="SSF54001">
    <property type="entry name" value="Cysteine proteinases"/>
    <property type="match status" value="1"/>
</dbReference>
<evidence type="ECO:0000313" key="4">
    <source>
        <dbReference type="EMBL" id="GIH00296.1"/>
    </source>
</evidence>
<keyword evidence="5" id="KW-1185">Reference proteome</keyword>
<accession>A0ABQ4F054</accession>
<proteinExistence type="predicted"/>
<comment type="caution">
    <text evidence="4">The sequence shown here is derived from an EMBL/GenBank/DDBJ whole genome shotgun (WGS) entry which is preliminary data.</text>
</comment>
<dbReference type="PANTHER" id="PTHR42736:SF1">
    <property type="entry name" value="PROTEIN-GLUTAMINE GAMMA-GLUTAMYLTRANSFERASE"/>
    <property type="match status" value="1"/>
</dbReference>